<feature type="transmembrane region" description="Helical" evidence="6">
    <location>
        <begin position="13"/>
        <end position="35"/>
    </location>
</feature>
<accession>A0AAD5TXG0</accession>
<dbReference type="PROSITE" id="PS50850">
    <property type="entry name" value="MFS"/>
    <property type="match status" value="1"/>
</dbReference>
<evidence type="ECO:0000256" key="3">
    <source>
        <dbReference type="ARBA" id="ARBA00022692"/>
    </source>
</evidence>
<dbReference type="InterPro" id="IPR011701">
    <property type="entry name" value="MFS"/>
</dbReference>
<organism evidence="8 9">
    <name type="scientific">Clydaea vesicula</name>
    <dbReference type="NCBI Taxonomy" id="447962"/>
    <lineage>
        <taxon>Eukaryota</taxon>
        <taxon>Fungi</taxon>
        <taxon>Fungi incertae sedis</taxon>
        <taxon>Chytridiomycota</taxon>
        <taxon>Chytridiomycota incertae sedis</taxon>
        <taxon>Chytridiomycetes</taxon>
        <taxon>Lobulomycetales</taxon>
        <taxon>Lobulomycetaceae</taxon>
        <taxon>Clydaea</taxon>
    </lineage>
</organism>
<dbReference type="AlphaFoldDB" id="A0AAD5TXG0"/>
<protein>
    <recommendedName>
        <fullName evidence="7">Major facilitator superfamily (MFS) profile domain-containing protein</fullName>
    </recommendedName>
</protein>
<gene>
    <name evidence="8" type="ORF">HK099_007003</name>
</gene>
<keyword evidence="2" id="KW-0813">Transport</keyword>
<evidence type="ECO:0000256" key="1">
    <source>
        <dbReference type="ARBA" id="ARBA00004141"/>
    </source>
</evidence>
<dbReference type="SUPFAM" id="SSF103473">
    <property type="entry name" value="MFS general substrate transporter"/>
    <property type="match status" value="1"/>
</dbReference>
<evidence type="ECO:0000259" key="7">
    <source>
        <dbReference type="PROSITE" id="PS50850"/>
    </source>
</evidence>
<feature type="domain" description="Major facilitator superfamily (MFS) profile" evidence="7">
    <location>
        <begin position="1"/>
        <end position="125"/>
    </location>
</feature>
<dbReference type="EMBL" id="JADGJW010000644">
    <property type="protein sequence ID" value="KAJ3214167.1"/>
    <property type="molecule type" value="Genomic_DNA"/>
</dbReference>
<evidence type="ECO:0000313" key="8">
    <source>
        <dbReference type="EMBL" id="KAJ3214167.1"/>
    </source>
</evidence>
<dbReference type="GO" id="GO:0016020">
    <property type="term" value="C:membrane"/>
    <property type="evidence" value="ECO:0007669"/>
    <property type="project" value="UniProtKB-SubCell"/>
</dbReference>
<keyword evidence="5 6" id="KW-0472">Membrane</keyword>
<dbReference type="Pfam" id="PF07690">
    <property type="entry name" value="MFS_1"/>
    <property type="match status" value="1"/>
</dbReference>
<dbReference type="PANTHER" id="PTHR23504:SF15">
    <property type="entry name" value="MAJOR FACILITATOR SUPERFAMILY (MFS) PROFILE DOMAIN-CONTAINING PROTEIN"/>
    <property type="match status" value="1"/>
</dbReference>
<dbReference type="Gene3D" id="1.20.1250.20">
    <property type="entry name" value="MFS general substrate transporter like domains"/>
    <property type="match status" value="1"/>
</dbReference>
<evidence type="ECO:0000256" key="4">
    <source>
        <dbReference type="ARBA" id="ARBA00022989"/>
    </source>
</evidence>
<dbReference type="Proteomes" id="UP001211065">
    <property type="component" value="Unassembled WGS sequence"/>
</dbReference>
<keyword evidence="3 6" id="KW-0812">Transmembrane</keyword>
<evidence type="ECO:0000256" key="2">
    <source>
        <dbReference type="ARBA" id="ARBA00022448"/>
    </source>
</evidence>
<sequence length="125" mass="13474">MVRDFGLGTEEEIGFYVGFIASSFSLAQLMTSILWGWLSDRVGRRPVLLTGLIGNAIATLSFGVSKNLIWAILSRAACGFLNGNIGVAKSVLGEITDKTNQAFGFSLFGLVWGFGMILDRHRAGL</sequence>
<keyword evidence="4 6" id="KW-1133">Transmembrane helix</keyword>
<reference evidence="8" key="1">
    <citation type="submission" date="2020-05" db="EMBL/GenBank/DDBJ databases">
        <title>Phylogenomic resolution of chytrid fungi.</title>
        <authorList>
            <person name="Stajich J.E."/>
            <person name="Amses K."/>
            <person name="Simmons R."/>
            <person name="Seto K."/>
            <person name="Myers J."/>
            <person name="Bonds A."/>
            <person name="Quandt C.A."/>
            <person name="Barry K."/>
            <person name="Liu P."/>
            <person name="Grigoriev I."/>
            <person name="Longcore J.E."/>
            <person name="James T.Y."/>
        </authorList>
    </citation>
    <scope>NUCLEOTIDE SEQUENCE</scope>
    <source>
        <strain evidence="8">JEL0476</strain>
    </source>
</reference>
<comment type="caution">
    <text evidence="8">The sequence shown here is derived from an EMBL/GenBank/DDBJ whole genome shotgun (WGS) entry which is preliminary data.</text>
</comment>
<dbReference type="InterPro" id="IPR020846">
    <property type="entry name" value="MFS_dom"/>
</dbReference>
<feature type="transmembrane region" description="Helical" evidence="6">
    <location>
        <begin position="102"/>
        <end position="118"/>
    </location>
</feature>
<dbReference type="GO" id="GO:0022857">
    <property type="term" value="F:transmembrane transporter activity"/>
    <property type="evidence" value="ECO:0007669"/>
    <property type="project" value="InterPro"/>
</dbReference>
<feature type="transmembrane region" description="Helical" evidence="6">
    <location>
        <begin position="47"/>
        <end position="65"/>
    </location>
</feature>
<dbReference type="InterPro" id="IPR036259">
    <property type="entry name" value="MFS_trans_sf"/>
</dbReference>
<comment type="subcellular location">
    <subcellularLocation>
        <location evidence="1">Membrane</location>
        <topology evidence="1">Multi-pass membrane protein</topology>
    </subcellularLocation>
</comment>
<evidence type="ECO:0000256" key="5">
    <source>
        <dbReference type="ARBA" id="ARBA00023136"/>
    </source>
</evidence>
<dbReference type="PANTHER" id="PTHR23504">
    <property type="entry name" value="MAJOR FACILITATOR SUPERFAMILY DOMAIN-CONTAINING PROTEIN 10"/>
    <property type="match status" value="1"/>
</dbReference>
<name>A0AAD5TXG0_9FUNG</name>
<keyword evidence="9" id="KW-1185">Reference proteome</keyword>
<proteinExistence type="predicted"/>
<evidence type="ECO:0000313" key="9">
    <source>
        <dbReference type="Proteomes" id="UP001211065"/>
    </source>
</evidence>
<evidence type="ECO:0000256" key="6">
    <source>
        <dbReference type="SAM" id="Phobius"/>
    </source>
</evidence>